<dbReference type="AlphaFoldDB" id="A0A6H5INY6"/>
<evidence type="ECO:0000313" key="4">
    <source>
        <dbReference type="Proteomes" id="UP000479190"/>
    </source>
</evidence>
<proteinExistence type="predicted"/>
<evidence type="ECO:0000259" key="2">
    <source>
        <dbReference type="PROSITE" id="PS50878"/>
    </source>
</evidence>
<reference evidence="3 4" key="1">
    <citation type="submission" date="2020-02" db="EMBL/GenBank/DDBJ databases">
        <authorList>
            <person name="Ferguson B K."/>
        </authorList>
    </citation>
    <scope>NUCLEOTIDE SEQUENCE [LARGE SCALE GENOMIC DNA]</scope>
</reference>
<evidence type="ECO:0000256" key="1">
    <source>
        <dbReference type="SAM" id="MobiDB-lite"/>
    </source>
</evidence>
<sequence length="470" mass="53919">MYDVVLRLNFGGSVKIVGFADDISLVAVAKHLWQIEYDLSSAIEQVRCALQELGLVTADYKTEALLITSRKKTETITITVGDCRMSSSPCIRYLGLHIDARLKFDQHLRIVSEKAARVAGTLAKIMPNTGGPRSSRRELNAHVIDSILLYGALYGDARRRRRPTSVKQRLYIDEPACDSSATSFLRLPKHSIFDCSTTSRGKSSPSRHFLYLNHISLIGTIITLREGPMNVLFVPKMPGFKIFSSLNTILSPLEKLTRKINMYKFDDICLYRKYLIYFAYKNCAGCNCSNVQRDKLTEDEYTEEEKVENFHGGRDTGAKHLYRVDMRRMNQINVSRIRNRRYSQTVVYFQKIRTRHPTTIECYGFWHVSQSVVIPTNTTFANILENESRLHREQNEYGTSRQLQQQRIRRLENHCLLHQRPPHQHANASQNPDAPQPSPDVGLEQPDEQKQRLRGKPDDVPQTLVTSDDE</sequence>
<dbReference type="Proteomes" id="UP000479190">
    <property type="component" value="Unassembled WGS sequence"/>
</dbReference>
<feature type="domain" description="Reverse transcriptase" evidence="2">
    <location>
        <begin position="1"/>
        <end position="98"/>
    </location>
</feature>
<name>A0A6H5INY6_9HYME</name>
<protein>
    <recommendedName>
        <fullName evidence="2">Reverse transcriptase domain-containing protein</fullName>
    </recommendedName>
</protein>
<feature type="compositionally biased region" description="Basic and acidic residues" evidence="1">
    <location>
        <begin position="447"/>
        <end position="459"/>
    </location>
</feature>
<dbReference type="InterPro" id="IPR000477">
    <property type="entry name" value="RT_dom"/>
</dbReference>
<dbReference type="EMBL" id="CADCXV010000909">
    <property type="protein sequence ID" value="CAB0038499.1"/>
    <property type="molecule type" value="Genomic_DNA"/>
</dbReference>
<feature type="region of interest" description="Disordered" evidence="1">
    <location>
        <begin position="421"/>
        <end position="470"/>
    </location>
</feature>
<keyword evidence="4" id="KW-1185">Reference proteome</keyword>
<evidence type="ECO:0000313" key="3">
    <source>
        <dbReference type="EMBL" id="CAB0038499.1"/>
    </source>
</evidence>
<organism evidence="3 4">
    <name type="scientific">Trichogramma brassicae</name>
    <dbReference type="NCBI Taxonomy" id="86971"/>
    <lineage>
        <taxon>Eukaryota</taxon>
        <taxon>Metazoa</taxon>
        <taxon>Ecdysozoa</taxon>
        <taxon>Arthropoda</taxon>
        <taxon>Hexapoda</taxon>
        <taxon>Insecta</taxon>
        <taxon>Pterygota</taxon>
        <taxon>Neoptera</taxon>
        <taxon>Endopterygota</taxon>
        <taxon>Hymenoptera</taxon>
        <taxon>Apocrita</taxon>
        <taxon>Proctotrupomorpha</taxon>
        <taxon>Chalcidoidea</taxon>
        <taxon>Trichogrammatidae</taxon>
        <taxon>Trichogramma</taxon>
    </lineage>
</organism>
<gene>
    <name evidence="3" type="ORF">TBRA_LOCUS10280</name>
</gene>
<accession>A0A6H5INY6</accession>
<dbReference type="PROSITE" id="PS50878">
    <property type="entry name" value="RT_POL"/>
    <property type="match status" value="1"/>
</dbReference>